<dbReference type="AlphaFoldDB" id="A0A645G288"/>
<protein>
    <submittedName>
        <fullName evidence="1">Uncharacterized protein</fullName>
    </submittedName>
</protein>
<comment type="caution">
    <text evidence="1">The sequence shown here is derived from an EMBL/GenBank/DDBJ whole genome shotgun (WGS) entry which is preliminary data.</text>
</comment>
<proteinExistence type="predicted"/>
<dbReference type="EMBL" id="VSSQ01068828">
    <property type="protein sequence ID" value="MPN20968.1"/>
    <property type="molecule type" value="Genomic_DNA"/>
</dbReference>
<reference evidence="1" key="1">
    <citation type="submission" date="2019-08" db="EMBL/GenBank/DDBJ databases">
        <authorList>
            <person name="Kucharzyk K."/>
            <person name="Murdoch R.W."/>
            <person name="Higgins S."/>
            <person name="Loffler F."/>
        </authorList>
    </citation>
    <scope>NUCLEOTIDE SEQUENCE</scope>
</reference>
<name>A0A645G288_9ZZZZ</name>
<sequence length="65" mass="6928">MVAQRHGNFGILRLIGVIGCDRGNFLSFAAHINAMVATGAHQFQNQLAAGVGSLAQSYRIEPYPA</sequence>
<gene>
    <name evidence="1" type="ORF">SDC9_168347</name>
</gene>
<organism evidence="1">
    <name type="scientific">bioreactor metagenome</name>
    <dbReference type="NCBI Taxonomy" id="1076179"/>
    <lineage>
        <taxon>unclassified sequences</taxon>
        <taxon>metagenomes</taxon>
        <taxon>ecological metagenomes</taxon>
    </lineage>
</organism>
<evidence type="ECO:0000313" key="1">
    <source>
        <dbReference type="EMBL" id="MPN20968.1"/>
    </source>
</evidence>
<accession>A0A645G288</accession>